<dbReference type="GO" id="GO:0030418">
    <property type="term" value="P:nicotianamine biosynthetic process"/>
    <property type="evidence" value="ECO:0007669"/>
    <property type="project" value="InterPro"/>
</dbReference>
<dbReference type="PANTHER" id="PTHR32266:SF12">
    <property type="entry name" value="NICOTIANAMINE SYNTHASE 3"/>
    <property type="match status" value="1"/>
</dbReference>
<dbReference type="GO" id="GO:0030410">
    <property type="term" value="F:nicotianamine synthase activity"/>
    <property type="evidence" value="ECO:0007669"/>
    <property type="project" value="InterPro"/>
</dbReference>
<dbReference type="AlphaFoldDB" id="A0AAX1Q6F9"/>
<dbReference type="GO" id="GO:0032259">
    <property type="term" value="P:methylation"/>
    <property type="evidence" value="ECO:0007669"/>
    <property type="project" value="UniProtKB-KW"/>
</dbReference>
<organism evidence="4 5">
    <name type="scientific">Priestia endophytica</name>
    <dbReference type="NCBI Taxonomy" id="135735"/>
    <lineage>
        <taxon>Bacteria</taxon>
        <taxon>Bacillati</taxon>
        <taxon>Bacillota</taxon>
        <taxon>Bacilli</taxon>
        <taxon>Bacillales</taxon>
        <taxon>Bacillaceae</taxon>
        <taxon>Priestia</taxon>
    </lineage>
</organism>
<keyword evidence="2" id="KW-0949">S-adenosyl-L-methionine</keyword>
<sequence>MNELENFLKALSNYLERFNYLTASFNHRINHYSELETLINKYSHFITNVENQEVWNQLQKQKNCDLNQVVDHLRNKSALCVAIMEKYRAMKLLNGETEITDYFKNIESCIEKEFGSFQITPDSKVLLVGSGAFPMTPILIAKRTGAEVVGIDIDDEAIELGLKVIEILGAELNIRLEKKPVEYLGFTKDATHIIFSSTVKDKYIILDQLHELTNEDVVVAMRYGDQLKSLFNYPSREVDEQKWNKVENVLRPDDVFDIELYKKMPKFISHV</sequence>
<dbReference type="Gene3D" id="3.40.50.150">
    <property type="entry name" value="Vaccinia Virus protein VP39"/>
    <property type="match status" value="1"/>
</dbReference>
<dbReference type="InterPro" id="IPR025714">
    <property type="entry name" value="Methyltranfer_dom"/>
</dbReference>
<comment type="caution">
    <text evidence="4">The sequence shown here is derived from an EMBL/GenBank/DDBJ whole genome shotgun (WGS) entry which is preliminary data.</text>
</comment>
<evidence type="ECO:0000256" key="2">
    <source>
        <dbReference type="ARBA" id="ARBA00022691"/>
    </source>
</evidence>
<evidence type="ECO:0000259" key="3">
    <source>
        <dbReference type="Pfam" id="PF13847"/>
    </source>
</evidence>
<accession>A0AAX1Q6F9</accession>
<protein>
    <submittedName>
        <fullName evidence="4">SAM-dependent methyltransferase</fullName>
    </submittedName>
</protein>
<geneLocation type="plasmid" evidence="4">
    <name>pBEH1</name>
</geneLocation>
<gene>
    <name evidence="4" type="ORF">A3864_15935</name>
</gene>
<feature type="domain" description="Methyltransferase" evidence="3">
    <location>
        <begin position="121"/>
        <end position="236"/>
    </location>
</feature>
<proteinExistence type="predicted"/>
<dbReference type="InterPro" id="IPR004298">
    <property type="entry name" value="Nicotian_synth"/>
</dbReference>
<reference evidence="4 5" key="1">
    <citation type="submission" date="2016-03" db="EMBL/GenBank/DDBJ databases">
        <title>Comparison of Bacillus endophyticus and B. anthracis characteristics using whole genome sequence analysis and microbiological techniques.</title>
        <authorList>
            <person name="Lekota K.E."/>
            <person name="Mafofo J."/>
            <person name="Rees J."/>
            <person name="Muchadeyi F.C."/>
            <person name="Madoroba E."/>
            <person name="Van Heerden H."/>
        </authorList>
    </citation>
    <scope>NUCLEOTIDE SEQUENCE [LARGE SCALE GENOMIC DNA]</scope>
    <source>
        <strain evidence="4 5">3631_10C</strain>
        <plasmid evidence="4">pBEH1</plasmid>
    </source>
</reference>
<evidence type="ECO:0000256" key="1">
    <source>
        <dbReference type="ARBA" id="ARBA00022679"/>
    </source>
</evidence>
<keyword evidence="4" id="KW-0614">Plasmid</keyword>
<dbReference type="InterPro" id="IPR029063">
    <property type="entry name" value="SAM-dependent_MTases_sf"/>
</dbReference>
<name>A0AAX1Q6F9_9BACI</name>
<dbReference type="SUPFAM" id="SSF53335">
    <property type="entry name" value="S-adenosyl-L-methionine-dependent methyltransferases"/>
    <property type="match status" value="1"/>
</dbReference>
<keyword evidence="4" id="KW-0489">Methyltransferase</keyword>
<dbReference type="GO" id="GO:0008168">
    <property type="term" value="F:methyltransferase activity"/>
    <property type="evidence" value="ECO:0007669"/>
    <property type="project" value="UniProtKB-KW"/>
</dbReference>
<evidence type="ECO:0000313" key="5">
    <source>
        <dbReference type="Proteomes" id="UP000250174"/>
    </source>
</evidence>
<dbReference type="EMBL" id="LVYK01000036">
    <property type="protein sequence ID" value="RAS75484.1"/>
    <property type="molecule type" value="Genomic_DNA"/>
</dbReference>
<dbReference type="RefSeq" id="WP_113765780.1">
    <property type="nucleotide sequence ID" value="NZ_LVYK01000036.1"/>
</dbReference>
<dbReference type="Pfam" id="PF13847">
    <property type="entry name" value="Methyltransf_31"/>
    <property type="match status" value="1"/>
</dbReference>
<keyword evidence="1" id="KW-0808">Transferase</keyword>
<evidence type="ECO:0000313" key="4">
    <source>
        <dbReference type="EMBL" id="RAS75484.1"/>
    </source>
</evidence>
<dbReference type="PANTHER" id="PTHR32266">
    <property type="entry name" value="NICOTIANAMINE SYNTHASE 3"/>
    <property type="match status" value="1"/>
</dbReference>
<dbReference type="Proteomes" id="UP000250174">
    <property type="component" value="Unassembled WGS sequence"/>
</dbReference>
<dbReference type="CDD" id="cd02440">
    <property type="entry name" value="AdoMet_MTases"/>
    <property type="match status" value="1"/>
</dbReference>